<dbReference type="AlphaFoldDB" id="A0A8T0Q457"/>
<comment type="caution">
    <text evidence="2">The sequence shown here is derived from an EMBL/GenBank/DDBJ whole genome shotgun (WGS) entry which is preliminary data.</text>
</comment>
<evidence type="ECO:0000313" key="2">
    <source>
        <dbReference type="EMBL" id="KAG2565084.1"/>
    </source>
</evidence>
<evidence type="ECO:0000256" key="1">
    <source>
        <dbReference type="SAM" id="MobiDB-lite"/>
    </source>
</evidence>
<evidence type="ECO:0000313" key="3">
    <source>
        <dbReference type="Proteomes" id="UP000823388"/>
    </source>
</evidence>
<feature type="compositionally biased region" description="Polar residues" evidence="1">
    <location>
        <begin position="59"/>
        <end position="72"/>
    </location>
</feature>
<keyword evidence="3" id="KW-1185">Reference proteome</keyword>
<proteinExistence type="predicted"/>
<reference evidence="2" key="1">
    <citation type="submission" date="2020-05" db="EMBL/GenBank/DDBJ databases">
        <title>WGS assembly of Panicum virgatum.</title>
        <authorList>
            <person name="Lovell J.T."/>
            <person name="Jenkins J."/>
            <person name="Shu S."/>
            <person name="Juenger T.E."/>
            <person name="Schmutz J."/>
        </authorList>
    </citation>
    <scope>NUCLEOTIDE SEQUENCE</scope>
    <source>
        <strain evidence="2">AP13</strain>
    </source>
</reference>
<dbReference type="Proteomes" id="UP000823388">
    <property type="component" value="Chromosome 7N"/>
</dbReference>
<gene>
    <name evidence="2" type="ORF">PVAP13_7NG105000</name>
</gene>
<feature type="region of interest" description="Disordered" evidence="1">
    <location>
        <begin position="15"/>
        <end position="73"/>
    </location>
</feature>
<sequence>MDPNANIAAAAADANVTNNTGTQPPLTGNVVDNDGNNTSGNDGNSIPAAQLPLTGAGGSSQHRTLEGSSASTMLGPEGSKLQIPILTLVHTRCQLSISIIRLIQEESYQTVLLLHEKWLQCLQKVRIQQNRQIYLMVSMRHQQMKIVMTSSTCFQTALILSTERKHRTPSKLTNRLYIAIGPEVLSAL</sequence>
<feature type="compositionally biased region" description="Low complexity" evidence="1">
    <location>
        <begin position="27"/>
        <end position="45"/>
    </location>
</feature>
<dbReference type="EMBL" id="CM029050">
    <property type="protein sequence ID" value="KAG2565084.1"/>
    <property type="molecule type" value="Genomic_DNA"/>
</dbReference>
<name>A0A8T0Q457_PANVG</name>
<organism evidence="2 3">
    <name type="scientific">Panicum virgatum</name>
    <name type="common">Blackwell switchgrass</name>
    <dbReference type="NCBI Taxonomy" id="38727"/>
    <lineage>
        <taxon>Eukaryota</taxon>
        <taxon>Viridiplantae</taxon>
        <taxon>Streptophyta</taxon>
        <taxon>Embryophyta</taxon>
        <taxon>Tracheophyta</taxon>
        <taxon>Spermatophyta</taxon>
        <taxon>Magnoliopsida</taxon>
        <taxon>Liliopsida</taxon>
        <taxon>Poales</taxon>
        <taxon>Poaceae</taxon>
        <taxon>PACMAD clade</taxon>
        <taxon>Panicoideae</taxon>
        <taxon>Panicodae</taxon>
        <taxon>Paniceae</taxon>
        <taxon>Panicinae</taxon>
        <taxon>Panicum</taxon>
        <taxon>Panicum sect. Hiantes</taxon>
    </lineage>
</organism>
<protein>
    <submittedName>
        <fullName evidence="2">Uncharacterized protein</fullName>
    </submittedName>
</protein>
<accession>A0A8T0Q457</accession>